<dbReference type="InterPro" id="IPR043504">
    <property type="entry name" value="Peptidase_S1_PA_chymotrypsin"/>
</dbReference>
<protein>
    <submittedName>
        <fullName evidence="1">Trypsin-like peptidase</fullName>
    </submittedName>
</protein>
<dbReference type="Pfam" id="PF13365">
    <property type="entry name" value="Trypsin_2"/>
    <property type="match status" value="1"/>
</dbReference>
<dbReference type="InterPro" id="IPR009003">
    <property type="entry name" value="Peptidase_S1_PA"/>
</dbReference>
<comment type="caution">
    <text evidence="1">The sequence shown here is derived from an EMBL/GenBank/DDBJ whole genome shotgun (WGS) entry which is preliminary data.</text>
</comment>
<evidence type="ECO:0000313" key="1">
    <source>
        <dbReference type="EMBL" id="RKT67072.1"/>
    </source>
</evidence>
<dbReference type="EMBL" id="RBXR01000001">
    <property type="protein sequence ID" value="RKT67072.1"/>
    <property type="molecule type" value="Genomic_DNA"/>
</dbReference>
<organism evidence="1 2">
    <name type="scientific">Saccharothrix variisporea</name>
    <dbReference type="NCBI Taxonomy" id="543527"/>
    <lineage>
        <taxon>Bacteria</taxon>
        <taxon>Bacillati</taxon>
        <taxon>Actinomycetota</taxon>
        <taxon>Actinomycetes</taxon>
        <taxon>Pseudonocardiales</taxon>
        <taxon>Pseudonocardiaceae</taxon>
        <taxon>Saccharothrix</taxon>
    </lineage>
</organism>
<accession>A0A495WZF1</accession>
<dbReference type="SUPFAM" id="SSF50494">
    <property type="entry name" value="Trypsin-like serine proteases"/>
    <property type="match status" value="1"/>
</dbReference>
<dbReference type="Gene3D" id="2.40.10.10">
    <property type="entry name" value="Trypsin-like serine proteases"/>
    <property type="match status" value="1"/>
</dbReference>
<gene>
    <name evidence="1" type="ORF">DFJ66_0240</name>
</gene>
<dbReference type="AlphaFoldDB" id="A0A495WZF1"/>
<proteinExistence type="predicted"/>
<dbReference type="Proteomes" id="UP000272729">
    <property type="component" value="Unassembled WGS sequence"/>
</dbReference>
<sequence length="385" mass="40263">MTDARNYLHLLGQGRGAARLESAGAAPGTPPPKPELLDKLRAEIAWVEKKTGVQADEDAKRALLDNANEAVSRLYGDGADASLGGPELSGLEAVVRADGSRPVVFVEDDFVDLQTPSLGLFAASLSRVSDAVRDVCRSVGRVDDPSPEATLGYQGTAWVVGDGLVATNFHVLQAIAPGGVRADGRFQGRLKTGVSVHFGHEVGGPLPERRFPIRRVVAVGREGGAGTRHPDFPDLNFGGLDLAILELEPVPGRPFPAPVRVARGDDPVSRGGLATRGRGTYLVGYPGGSTSPDLFAKIFAGVRSFKRLAPGAIMAGPGEVDHDPKGWILTHDTSTLGGNSGSALVDLDGDGRSVLGLHFAGNHLRENWAHAAERITADLDAALGV</sequence>
<dbReference type="RefSeq" id="WP_121217097.1">
    <property type="nucleotide sequence ID" value="NZ_JBIUBA010000046.1"/>
</dbReference>
<reference evidence="1 2" key="1">
    <citation type="submission" date="2018-10" db="EMBL/GenBank/DDBJ databases">
        <title>Sequencing the genomes of 1000 actinobacteria strains.</title>
        <authorList>
            <person name="Klenk H.-P."/>
        </authorList>
    </citation>
    <scope>NUCLEOTIDE SEQUENCE [LARGE SCALE GENOMIC DNA]</scope>
    <source>
        <strain evidence="1 2">DSM 43911</strain>
    </source>
</reference>
<evidence type="ECO:0000313" key="2">
    <source>
        <dbReference type="Proteomes" id="UP000272729"/>
    </source>
</evidence>
<dbReference type="OrthoDB" id="9811262at2"/>
<name>A0A495WZF1_9PSEU</name>
<keyword evidence="2" id="KW-1185">Reference proteome</keyword>